<protein>
    <recommendedName>
        <fullName evidence="1">Helix-turn-helix domain-containing protein</fullName>
    </recommendedName>
</protein>
<feature type="domain" description="Helix-turn-helix" evidence="1">
    <location>
        <begin position="19"/>
        <end position="58"/>
    </location>
</feature>
<gene>
    <name evidence="2" type="ORF">B9G79_12070</name>
</gene>
<accession>A0A1Z3NA00</accession>
<dbReference type="InterPro" id="IPR041657">
    <property type="entry name" value="HTH_17"/>
</dbReference>
<sequence length="70" mass="8106">MGIEQSSTLGNIAHNAGHWLTVSQLAKKFKVHPETIRRWANSGRLKHIRHPINKYRLFLDTDFSEGKDHD</sequence>
<dbReference type="InterPro" id="IPR009061">
    <property type="entry name" value="DNA-bd_dom_put_sf"/>
</dbReference>
<reference evidence="2 3" key="1">
    <citation type="submission" date="2017-04" db="EMBL/GenBank/DDBJ databases">
        <title>Whole genome sequence of Bdellovibrio bacteriovorus strain SSB218315.</title>
        <authorList>
            <person name="Oyedara O."/>
            <person name="Rodriguez-Perez M.A."/>
        </authorList>
    </citation>
    <scope>NUCLEOTIDE SEQUENCE [LARGE SCALE GENOMIC DNA]</scope>
    <source>
        <strain evidence="2 3">SSB218315</strain>
    </source>
</reference>
<evidence type="ECO:0000313" key="2">
    <source>
        <dbReference type="EMBL" id="ASD64251.1"/>
    </source>
</evidence>
<evidence type="ECO:0000259" key="1">
    <source>
        <dbReference type="Pfam" id="PF12728"/>
    </source>
</evidence>
<dbReference type="AlphaFoldDB" id="A0A1Z3NA00"/>
<proteinExistence type="predicted"/>
<dbReference type="Gene3D" id="1.10.1660.10">
    <property type="match status" value="1"/>
</dbReference>
<dbReference type="Proteomes" id="UP000197003">
    <property type="component" value="Chromosome"/>
</dbReference>
<dbReference type="OrthoDB" id="5459819at2"/>
<evidence type="ECO:0000313" key="3">
    <source>
        <dbReference type="Proteomes" id="UP000197003"/>
    </source>
</evidence>
<dbReference type="Pfam" id="PF12728">
    <property type="entry name" value="HTH_17"/>
    <property type="match status" value="1"/>
</dbReference>
<dbReference type="RefSeq" id="WP_088565730.1">
    <property type="nucleotide sequence ID" value="NZ_CP020946.1"/>
</dbReference>
<organism evidence="2 3">
    <name type="scientific">Bdellovibrio bacteriovorus</name>
    <dbReference type="NCBI Taxonomy" id="959"/>
    <lineage>
        <taxon>Bacteria</taxon>
        <taxon>Pseudomonadati</taxon>
        <taxon>Bdellovibrionota</taxon>
        <taxon>Bdellovibrionia</taxon>
        <taxon>Bdellovibrionales</taxon>
        <taxon>Pseudobdellovibrionaceae</taxon>
        <taxon>Bdellovibrio</taxon>
    </lineage>
</organism>
<dbReference type="EMBL" id="CP020946">
    <property type="protein sequence ID" value="ASD64251.1"/>
    <property type="molecule type" value="Genomic_DNA"/>
</dbReference>
<dbReference type="SUPFAM" id="SSF46955">
    <property type="entry name" value="Putative DNA-binding domain"/>
    <property type="match status" value="1"/>
</dbReference>
<name>A0A1Z3NA00_BDEBC</name>